<dbReference type="RefSeq" id="WP_386402218.1">
    <property type="nucleotide sequence ID" value="NZ_JBHTJH010000001.1"/>
</dbReference>
<feature type="domain" description="HTH araC/xylS-type" evidence="4">
    <location>
        <begin position="238"/>
        <end position="336"/>
    </location>
</feature>
<keyword evidence="6" id="KW-1185">Reference proteome</keyword>
<keyword evidence="2" id="KW-0238">DNA-binding</keyword>
<dbReference type="PROSITE" id="PS01124">
    <property type="entry name" value="HTH_ARAC_FAMILY_2"/>
    <property type="match status" value="1"/>
</dbReference>
<dbReference type="Proteomes" id="UP001596978">
    <property type="component" value="Unassembled WGS sequence"/>
</dbReference>
<protein>
    <submittedName>
        <fullName evidence="5">Helix-turn-helix domain-containing protein</fullName>
    </submittedName>
</protein>
<dbReference type="InterPro" id="IPR018060">
    <property type="entry name" value="HTH_AraC"/>
</dbReference>
<dbReference type="SUPFAM" id="SSF46689">
    <property type="entry name" value="Homeodomain-like"/>
    <property type="match status" value="2"/>
</dbReference>
<dbReference type="InterPro" id="IPR053142">
    <property type="entry name" value="PchR_regulatory_protein"/>
</dbReference>
<keyword evidence="1" id="KW-0805">Transcription regulation</keyword>
<dbReference type="Gene3D" id="1.10.10.60">
    <property type="entry name" value="Homeodomain-like"/>
    <property type="match status" value="2"/>
</dbReference>
<evidence type="ECO:0000313" key="6">
    <source>
        <dbReference type="Proteomes" id="UP001596978"/>
    </source>
</evidence>
<dbReference type="InterPro" id="IPR018062">
    <property type="entry name" value="HTH_AraC-typ_CS"/>
</dbReference>
<dbReference type="PROSITE" id="PS00041">
    <property type="entry name" value="HTH_ARAC_FAMILY_1"/>
    <property type="match status" value="1"/>
</dbReference>
<dbReference type="EMBL" id="JBHTJH010000001">
    <property type="protein sequence ID" value="MFD0860629.1"/>
    <property type="molecule type" value="Genomic_DNA"/>
</dbReference>
<dbReference type="InterPro" id="IPR009057">
    <property type="entry name" value="Homeodomain-like_sf"/>
</dbReference>
<dbReference type="InterPro" id="IPR020449">
    <property type="entry name" value="Tscrpt_reg_AraC-type_HTH"/>
</dbReference>
<dbReference type="Pfam" id="PF12833">
    <property type="entry name" value="HTH_18"/>
    <property type="match status" value="1"/>
</dbReference>
<evidence type="ECO:0000259" key="4">
    <source>
        <dbReference type="PROSITE" id="PS01124"/>
    </source>
</evidence>
<evidence type="ECO:0000256" key="3">
    <source>
        <dbReference type="ARBA" id="ARBA00023163"/>
    </source>
</evidence>
<keyword evidence="3" id="KW-0804">Transcription</keyword>
<accession>A0ABW3CUV3</accession>
<reference evidence="6" key="1">
    <citation type="journal article" date="2019" name="Int. J. Syst. Evol. Microbiol.">
        <title>The Global Catalogue of Microorganisms (GCM) 10K type strain sequencing project: providing services to taxonomists for standard genome sequencing and annotation.</title>
        <authorList>
            <consortium name="The Broad Institute Genomics Platform"/>
            <consortium name="The Broad Institute Genome Sequencing Center for Infectious Disease"/>
            <person name="Wu L."/>
            <person name="Ma J."/>
        </authorList>
    </citation>
    <scope>NUCLEOTIDE SEQUENCE [LARGE SCALE GENOMIC DNA]</scope>
    <source>
        <strain evidence="6">CCUG 62952</strain>
    </source>
</reference>
<proteinExistence type="predicted"/>
<name>A0ABW3CUV3_9FLAO</name>
<evidence type="ECO:0000256" key="2">
    <source>
        <dbReference type="ARBA" id="ARBA00023125"/>
    </source>
</evidence>
<evidence type="ECO:0000256" key="1">
    <source>
        <dbReference type="ARBA" id="ARBA00023015"/>
    </source>
</evidence>
<dbReference type="PANTHER" id="PTHR47893:SF1">
    <property type="entry name" value="REGULATORY PROTEIN PCHR"/>
    <property type="match status" value="1"/>
</dbReference>
<evidence type="ECO:0000313" key="5">
    <source>
        <dbReference type="EMBL" id="MFD0860629.1"/>
    </source>
</evidence>
<sequence length="344" mass="40393">MNSMIEIQDDDASNILKDIAHHFDLKREIDNRESCVRIPKQTGSGYIKAYCFDFGISVLESDFILSQHLDLKFKRSQVHPLKILFNRGNSFTYHLTNSTDDITIDRLEGAIIASTPQKNHIFKIPANEPINMFSVEINRKLFEDKIADFILEMNDDLIDLFRDANGVNPFFYKGLYSYEIERLIEDFMDSEHEGFMRWVFLEAKVYEIIVNQLKQYLDDLFEPEKRKILRKATIEKIEKAVEIIEQEIDSMDSVSQLAKRVGLNQNNLQKGFKLLYAVSVKEYIRNYRIEKARQLMETTSLNITEITYKIGINSRSYFSKIFKQKYGVSPKLYKEQIKNNRQVS</sequence>
<dbReference type="PRINTS" id="PR00032">
    <property type="entry name" value="HTHARAC"/>
</dbReference>
<gene>
    <name evidence="5" type="ORF">ACFQ1M_00290</name>
</gene>
<organism evidence="5 6">
    <name type="scientific">Sungkyunkwania multivorans</name>
    <dbReference type="NCBI Taxonomy" id="1173618"/>
    <lineage>
        <taxon>Bacteria</taxon>
        <taxon>Pseudomonadati</taxon>
        <taxon>Bacteroidota</taxon>
        <taxon>Flavobacteriia</taxon>
        <taxon>Flavobacteriales</taxon>
        <taxon>Flavobacteriaceae</taxon>
        <taxon>Sungkyunkwania</taxon>
    </lineage>
</organism>
<dbReference type="PANTHER" id="PTHR47893">
    <property type="entry name" value="REGULATORY PROTEIN PCHR"/>
    <property type="match status" value="1"/>
</dbReference>
<comment type="caution">
    <text evidence="5">The sequence shown here is derived from an EMBL/GenBank/DDBJ whole genome shotgun (WGS) entry which is preliminary data.</text>
</comment>
<dbReference type="SMART" id="SM00342">
    <property type="entry name" value="HTH_ARAC"/>
    <property type="match status" value="1"/>
</dbReference>